<comment type="caution">
    <text evidence="1">The sequence shown here is derived from an EMBL/GenBank/DDBJ whole genome shotgun (WGS) entry which is preliminary data.</text>
</comment>
<feature type="non-terminal residue" evidence="1">
    <location>
        <position position="180"/>
    </location>
</feature>
<dbReference type="Proteomes" id="UP000037035">
    <property type="component" value="Unassembled WGS sequence"/>
</dbReference>
<protein>
    <submittedName>
        <fullName evidence="1">Uncharacterized protein</fullName>
    </submittedName>
</protein>
<keyword evidence="2" id="KW-1185">Reference proteome</keyword>
<organism evidence="1 2">
    <name type="scientific">Puccinia sorghi</name>
    <dbReference type="NCBI Taxonomy" id="27349"/>
    <lineage>
        <taxon>Eukaryota</taxon>
        <taxon>Fungi</taxon>
        <taxon>Dikarya</taxon>
        <taxon>Basidiomycota</taxon>
        <taxon>Pucciniomycotina</taxon>
        <taxon>Pucciniomycetes</taxon>
        <taxon>Pucciniales</taxon>
        <taxon>Pucciniaceae</taxon>
        <taxon>Puccinia</taxon>
    </lineage>
</organism>
<evidence type="ECO:0000313" key="1">
    <source>
        <dbReference type="EMBL" id="KNZ47662.1"/>
    </source>
</evidence>
<dbReference type="EMBL" id="LAVV01011544">
    <property type="protein sequence ID" value="KNZ47662.1"/>
    <property type="molecule type" value="Genomic_DNA"/>
</dbReference>
<dbReference type="AlphaFoldDB" id="A0A0L6UHB4"/>
<dbReference type="VEuPathDB" id="FungiDB:VP01_6242g1"/>
<dbReference type="OrthoDB" id="10410871at2759"/>
<sequence length="180" mass="20654">MIKCILGDLPTGQHQSSWKTLRQPQMQIMQSDVIQSIEVMGNFTSHYLRYSNSSNELYQSMSAFGSASLNLATWTTVHRKAIELDAETEQPNGKTISKMWYELMADVLTVMDSSQEMNARGKWDIYVLFVEYKILSRRKRHSGADYENLILKVIRSLPILSIQLEDLEALIMRAARSQMA</sequence>
<name>A0A0L6UHB4_9BASI</name>
<accession>A0A0L6UHB4</accession>
<gene>
    <name evidence="1" type="ORF">VP01_6242g1</name>
</gene>
<evidence type="ECO:0000313" key="2">
    <source>
        <dbReference type="Proteomes" id="UP000037035"/>
    </source>
</evidence>
<proteinExistence type="predicted"/>
<reference evidence="1 2" key="1">
    <citation type="submission" date="2015-08" db="EMBL/GenBank/DDBJ databases">
        <title>Next Generation Sequencing and Analysis of the Genome of Puccinia sorghi L Schw, the Causal Agent of Maize Common Rust.</title>
        <authorList>
            <person name="Rochi L."/>
            <person name="Burguener G."/>
            <person name="Darino M."/>
            <person name="Turjanski A."/>
            <person name="Kreff E."/>
            <person name="Dieguez M.J."/>
            <person name="Sacco F."/>
        </authorList>
    </citation>
    <scope>NUCLEOTIDE SEQUENCE [LARGE SCALE GENOMIC DNA]</scope>
    <source>
        <strain evidence="1 2">RO10H11247</strain>
    </source>
</reference>